<dbReference type="Proteomes" id="UP000095280">
    <property type="component" value="Unplaced"/>
</dbReference>
<keyword evidence="3" id="KW-0472">Membrane</keyword>
<feature type="compositionally biased region" description="Low complexity" evidence="2">
    <location>
        <begin position="1291"/>
        <end position="1316"/>
    </location>
</feature>
<keyword evidence="3" id="KW-1133">Transmembrane helix</keyword>
<evidence type="ECO:0000313" key="4">
    <source>
        <dbReference type="Proteomes" id="UP000095280"/>
    </source>
</evidence>
<evidence type="ECO:0000256" key="2">
    <source>
        <dbReference type="SAM" id="MobiDB-lite"/>
    </source>
</evidence>
<keyword evidence="4" id="KW-1185">Reference proteome</keyword>
<feature type="transmembrane region" description="Helical" evidence="3">
    <location>
        <begin position="589"/>
        <end position="609"/>
    </location>
</feature>
<protein>
    <submittedName>
        <fullName evidence="5">Thioredoxin domain-containing protein</fullName>
    </submittedName>
</protein>
<dbReference type="PANTHER" id="PTHR32385">
    <property type="entry name" value="MANNOSYL PHOSPHORYLINOSITOL CERAMIDE SYNTHASE"/>
    <property type="match status" value="1"/>
</dbReference>
<proteinExistence type="predicted"/>
<dbReference type="InterPro" id="IPR007577">
    <property type="entry name" value="GlycoTrfase_DXD_sugar-bd_CS"/>
</dbReference>
<dbReference type="InterPro" id="IPR051706">
    <property type="entry name" value="Glycosyltransferase_domain"/>
</dbReference>
<sequence>NQTVSRHRAALTERRPDALPARDVLQNRLQHFVLLGRRCQCVCRQRCLRVDDCVDVALLVGLLGWNALRRGPSGQHVRALVVSARDVLKPDVVAANLADAHHSVVTLEDFESEGLKQVAAQDVRSFVGDVECGFCPDAVERHWKLDLADDPPYASSFVLVGSSGCLAKDFLNVSMLSNETAAPQSICSRISCPPRRHSQNKLSVLLLFTARTVRLDSAGSLVSIAETAFMRHIFAKWFVLPHRLHFWPIALHSPLCPWLPPHRVHFGPAAAVFSWRAAGFGFLLSAFTRIVKPLTMLMGSKNALARLIVQKSAALFKNQLCKTLGYGQVKKSLFSVDDRSGFSIDVKDLPNALEIGTLSPGQKSGPGKVLNQIRLGQPEVTHGARHHSLLAGERVRQIHSVQSHPVNVALPVREPPPNVRVGERHHIRHHCVDVLRLQSQLTGRQHWETIRWQGYLGTRPGHHCGAVAGEVPMQCPGSGNARVSADADIVATSVSYLQVFFARCLGRAVSGVTLNENRAASTPRSRLANCSTATYICPNGSVKRHLLVPKNEAAANKASKARKQLCCVIADLQRRSFWKDRSLRRRLKLRNFLGCIGLLAIATILYRLFAVAPEKFTMQLTEPDSYQTWISDIIPSTYVPYVRSWANHRPRLDYYYWTDANSLEFVARHYPEILATFRGYPAHLSRADAVRYMLLHKYGGIYADMDMMRLRDLAPLLNNSRELCYLSQERYEITRLYWGYNSSVMNAIMLSAPGHKFMEYVVKALSRFANNSPDVMTSTGPLFLQRVYEEFHYRSPVCDLRDPMCRCVAADPYDFMPQVDPIRIPLFRGKCSSPNQLKPNAVEACRMLDQIGWRNEISEIGTRSYTHHGFLHYGFENQRLKFASVANISSVRADRLSFGANANLSVLSLMSQLLLLNNGRGGQLRIRAQDYRSSQLLLQQTLLIKMMLMLHQRVMMMLPLLLLGKLGLHSDPVLGQPSPAVSADAGHRGQGAPAGPAQQGQAATSAAISCGAACRRSRSRGSPTAAASNQQKRLRRAETAKLSASDGLRRLLLVDEYASGLAGGGGDEEEEAADEHRAVARRLSLLVLVVQQLRRAAHCWQRARGCRHRRAGWSHGGRLSGFEAPAGLQQGIERAGPAGHCAPVSQAVLLAGQGADAALAGVGDYAAVIVRVKGAVSERQDARFGAAALPAVAAGHAAKRRHRHGGCGCRRTALLTVAMLLIARRSQTHQRSGASSNGRCGFVLFADSNHRNRILFRFERYADGSLLEQARQPRAIGLAQIPPLLLPRPLPTSASSSSSAASSSSSATSASSCSSSSSSTAVVADATEVGAVVPPCRAEAKWPAAAPPALLGVDGGLVSISGEVDSSAAWVSVGESAIMAAAAAAAAAAAVASRFPRTFLRPLLCALSRCLSRATIVSNKISAQRSLAEQRHQVGLEQRHVWTAGLRVGWASKLATALGLADGRHLALEPAAPWIVAMHFGFECWCNCKSAMDC</sequence>
<feature type="region of interest" description="Disordered" evidence="2">
    <location>
        <begin position="1290"/>
        <end position="1316"/>
    </location>
</feature>
<dbReference type="WBParaSite" id="maker-uti_cns_0002796-snap-gene-0.2-mRNA-1">
    <property type="protein sequence ID" value="maker-uti_cns_0002796-snap-gene-0.2-mRNA-1"/>
    <property type="gene ID" value="maker-uti_cns_0002796-snap-gene-0.2"/>
</dbReference>
<evidence type="ECO:0000256" key="3">
    <source>
        <dbReference type="SAM" id="Phobius"/>
    </source>
</evidence>
<keyword evidence="1" id="KW-0808">Transferase</keyword>
<dbReference type="GO" id="GO:0051999">
    <property type="term" value="P:mannosyl-inositol phosphorylceramide biosynthetic process"/>
    <property type="evidence" value="ECO:0007669"/>
    <property type="project" value="TreeGrafter"/>
</dbReference>
<feature type="region of interest" description="Disordered" evidence="2">
    <location>
        <begin position="1017"/>
        <end position="1040"/>
    </location>
</feature>
<name>A0A1I8GS12_9PLAT</name>
<reference evidence="5" key="1">
    <citation type="submission" date="2016-11" db="UniProtKB">
        <authorList>
            <consortium name="WormBaseParasite"/>
        </authorList>
    </citation>
    <scope>IDENTIFICATION</scope>
</reference>
<feature type="region of interest" description="Disordered" evidence="2">
    <location>
        <begin position="977"/>
        <end position="1000"/>
    </location>
</feature>
<accession>A0A1I8GS12</accession>
<feature type="compositionally biased region" description="Low complexity" evidence="2">
    <location>
        <begin position="990"/>
        <end position="1000"/>
    </location>
</feature>
<evidence type="ECO:0000256" key="1">
    <source>
        <dbReference type="ARBA" id="ARBA00022679"/>
    </source>
</evidence>
<dbReference type="SUPFAM" id="SSF53448">
    <property type="entry name" value="Nucleotide-diphospho-sugar transferases"/>
    <property type="match status" value="1"/>
</dbReference>
<dbReference type="Pfam" id="PF04488">
    <property type="entry name" value="Gly_transf_sug"/>
    <property type="match status" value="1"/>
</dbReference>
<keyword evidence="3" id="KW-0812">Transmembrane</keyword>
<dbReference type="GO" id="GO:0016020">
    <property type="term" value="C:membrane"/>
    <property type="evidence" value="ECO:0007669"/>
    <property type="project" value="GOC"/>
</dbReference>
<dbReference type="InterPro" id="IPR029044">
    <property type="entry name" value="Nucleotide-diphossugar_trans"/>
</dbReference>
<organism evidence="4 5">
    <name type="scientific">Macrostomum lignano</name>
    <dbReference type="NCBI Taxonomy" id="282301"/>
    <lineage>
        <taxon>Eukaryota</taxon>
        <taxon>Metazoa</taxon>
        <taxon>Spiralia</taxon>
        <taxon>Lophotrochozoa</taxon>
        <taxon>Platyhelminthes</taxon>
        <taxon>Rhabditophora</taxon>
        <taxon>Macrostomorpha</taxon>
        <taxon>Macrostomida</taxon>
        <taxon>Macrostomidae</taxon>
        <taxon>Macrostomum</taxon>
    </lineage>
</organism>
<dbReference type="GO" id="GO:0000030">
    <property type="term" value="F:mannosyltransferase activity"/>
    <property type="evidence" value="ECO:0007669"/>
    <property type="project" value="TreeGrafter"/>
</dbReference>
<dbReference type="Gene3D" id="3.90.550.20">
    <property type="match status" value="1"/>
</dbReference>
<dbReference type="PANTHER" id="PTHR32385:SF15">
    <property type="entry name" value="INOSITOL PHOSPHOCERAMIDE MANNOSYLTRANSFERASE 1"/>
    <property type="match status" value="1"/>
</dbReference>
<evidence type="ECO:0000313" key="5">
    <source>
        <dbReference type="WBParaSite" id="maker-uti_cns_0002796-snap-gene-0.2-mRNA-1"/>
    </source>
</evidence>